<comment type="caution">
    <text evidence="1">The sequence shown here is derived from an EMBL/GenBank/DDBJ whole genome shotgun (WGS) entry which is preliminary data.</text>
</comment>
<dbReference type="Proteomes" id="UP000612899">
    <property type="component" value="Unassembled WGS sequence"/>
</dbReference>
<dbReference type="AlphaFoldDB" id="A0A8J3Q7U2"/>
<sequence>MDDDDDELIGELSQAAELADPVPPYLVDAGIAAYTFRTIDAELAALVFDSAAAGSDQLVRSERPARMLSFETADLSIELEIIPQGEIIHLVGQILPPAVVQIDVRQPDLVSTGSTDGLGRFSLILPTPGPFQLSLPYAAAHGGAMVTEWISV</sequence>
<evidence type="ECO:0000313" key="2">
    <source>
        <dbReference type="Proteomes" id="UP000612899"/>
    </source>
</evidence>
<accession>A0A8J3Q7U2</accession>
<dbReference type="EMBL" id="BONY01000020">
    <property type="protein sequence ID" value="GIH05624.1"/>
    <property type="molecule type" value="Genomic_DNA"/>
</dbReference>
<evidence type="ECO:0000313" key="1">
    <source>
        <dbReference type="EMBL" id="GIH05624.1"/>
    </source>
</evidence>
<gene>
    <name evidence="1" type="ORF">Rhe02_36910</name>
</gene>
<reference evidence="1" key="1">
    <citation type="submission" date="2021-01" db="EMBL/GenBank/DDBJ databases">
        <title>Whole genome shotgun sequence of Rhizocola hellebori NBRC 109834.</title>
        <authorList>
            <person name="Komaki H."/>
            <person name="Tamura T."/>
        </authorList>
    </citation>
    <scope>NUCLEOTIDE SEQUENCE</scope>
    <source>
        <strain evidence="1">NBRC 109834</strain>
    </source>
</reference>
<keyword evidence="2" id="KW-1185">Reference proteome</keyword>
<organism evidence="1 2">
    <name type="scientific">Rhizocola hellebori</name>
    <dbReference type="NCBI Taxonomy" id="1392758"/>
    <lineage>
        <taxon>Bacteria</taxon>
        <taxon>Bacillati</taxon>
        <taxon>Actinomycetota</taxon>
        <taxon>Actinomycetes</taxon>
        <taxon>Micromonosporales</taxon>
        <taxon>Micromonosporaceae</taxon>
        <taxon>Rhizocola</taxon>
    </lineage>
</organism>
<name>A0A8J3Q7U2_9ACTN</name>
<protein>
    <submittedName>
        <fullName evidence="1">Uncharacterized protein</fullName>
    </submittedName>
</protein>
<proteinExistence type="predicted"/>
<dbReference type="RefSeq" id="WP_203909467.1">
    <property type="nucleotide sequence ID" value="NZ_BONY01000020.1"/>
</dbReference>